<accession>A0ABX8GEZ1</accession>
<organism evidence="1 2">
    <name type="scientific">Cellulomonas dongxiuzhuiae</name>
    <dbReference type="NCBI Taxonomy" id="2819979"/>
    <lineage>
        <taxon>Bacteria</taxon>
        <taxon>Bacillati</taxon>
        <taxon>Actinomycetota</taxon>
        <taxon>Actinomycetes</taxon>
        <taxon>Micrococcales</taxon>
        <taxon>Cellulomonadaceae</taxon>
        <taxon>Cellulomonas</taxon>
    </lineage>
</organism>
<gene>
    <name evidence="1" type="ORF">KKR89_09930</name>
</gene>
<evidence type="ECO:0000313" key="1">
    <source>
        <dbReference type="EMBL" id="QWC14697.1"/>
    </source>
</evidence>
<proteinExistence type="predicted"/>
<evidence type="ECO:0000313" key="2">
    <source>
        <dbReference type="Proteomes" id="UP000679335"/>
    </source>
</evidence>
<sequence length="81" mass="8614">MAADLGIPPWQARRLTIALRGTDDWPGVLARITAEGPDVVGSPVVRAALTATRRHCDRSPIFAARRAEQAPADVGPQHHAG</sequence>
<dbReference type="Proteomes" id="UP000679335">
    <property type="component" value="Chromosome"/>
</dbReference>
<name>A0ABX8GEZ1_9CELL</name>
<protein>
    <submittedName>
        <fullName evidence="1">Uncharacterized protein</fullName>
    </submittedName>
</protein>
<keyword evidence="2" id="KW-1185">Reference proteome</keyword>
<dbReference type="RefSeq" id="WP_208195202.1">
    <property type="nucleotide sequence ID" value="NZ_CP076023.1"/>
</dbReference>
<reference evidence="1 2" key="1">
    <citation type="submission" date="2021-05" db="EMBL/GenBank/DDBJ databases">
        <title>Novel species in genus Cellulomonas.</title>
        <authorList>
            <person name="Zhang G."/>
        </authorList>
    </citation>
    <scope>NUCLEOTIDE SEQUENCE [LARGE SCALE GENOMIC DNA]</scope>
    <source>
        <strain evidence="2">zg-ZUI157</strain>
    </source>
</reference>
<dbReference type="EMBL" id="CP076023">
    <property type="protein sequence ID" value="QWC14697.1"/>
    <property type="molecule type" value="Genomic_DNA"/>
</dbReference>